<keyword evidence="3" id="KW-0449">Lipoprotein</keyword>
<dbReference type="AlphaFoldDB" id="A0A516GQK3"/>
<evidence type="ECO:0000313" key="3">
    <source>
        <dbReference type="EMBL" id="QDO93786.1"/>
    </source>
</evidence>
<dbReference type="InterPro" id="IPR041662">
    <property type="entry name" value="SusD-like_2"/>
</dbReference>
<dbReference type="KEGG" id="fop:FNB79_07275"/>
<dbReference type="Proteomes" id="UP000319209">
    <property type="component" value="Chromosome"/>
</dbReference>
<name>A0A516GQK3_9FLAO</name>
<dbReference type="PROSITE" id="PS50008">
    <property type="entry name" value="PIPLC_Y_DOMAIN"/>
    <property type="match status" value="1"/>
</dbReference>
<feature type="signal peptide" evidence="1">
    <location>
        <begin position="1"/>
        <end position="21"/>
    </location>
</feature>
<dbReference type="GO" id="GO:0006629">
    <property type="term" value="P:lipid metabolic process"/>
    <property type="evidence" value="ECO:0007669"/>
    <property type="project" value="InterPro"/>
</dbReference>
<organism evidence="3 4">
    <name type="scientific">Formosa sediminum</name>
    <dbReference type="NCBI Taxonomy" id="2594004"/>
    <lineage>
        <taxon>Bacteria</taxon>
        <taxon>Pseudomonadati</taxon>
        <taxon>Bacteroidota</taxon>
        <taxon>Flavobacteriia</taxon>
        <taxon>Flavobacteriales</taxon>
        <taxon>Flavobacteriaceae</taxon>
        <taxon>Formosa</taxon>
    </lineage>
</organism>
<dbReference type="GO" id="GO:0004435">
    <property type="term" value="F:phosphatidylinositol-4,5-bisphosphate phospholipase C activity"/>
    <property type="evidence" value="ECO:0007669"/>
    <property type="project" value="InterPro"/>
</dbReference>
<keyword evidence="1" id="KW-0732">Signal</keyword>
<sequence>MKKLKYIFLLALMLPTLVMNTSCDTNFEEINTNPNDPATVPSTLLLAGILRSSANEVQNYFLAGESASCWVQHLGKPVYNDSELYIPRQGSIENFWNVFYVSNINNATLMYDLAQEEGNNDMQGIALVMKAYAFQLLTDTFGDVPFTEATQASTTGNTTPVYDDSKVVYAGILDMLDEAMTLIDGTGTIDAGQDLLYGGDYMSWKRFAASLKFRVLMRVSADASGFNVASELQSLVDSGLLFTSNSDQAAMTFLSTSPNANPYFEGLVDGGRTNEWCLGETLVEYMLASNDPRLAVYAQEVGGNGSGNGYVGKPAGIANVGETIYGDSNNVSLIGEKYLEATQPAYFMSYAQVKLLMAEAAEKGFISGDAATYYAEGITASCADNGVSTGDLSLFYSGGATGLKQIAEQEWVALYMQGNESWAEYLRTGYPELPLAIDAVQPTIPTRYNYPGAEQSLNNANYSAAADAIGGDTLVTELWWQN</sequence>
<dbReference type="RefSeq" id="WP_143380688.1">
    <property type="nucleotide sequence ID" value="NZ_CP041637.1"/>
</dbReference>
<dbReference type="EMBL" id="CP041637">
    <property type="protein sequence ID" value="QDO93786.1"/>
    <property type="molecule type" value="Genomic_DNA"/>
</dbReference>
<dbReference type="InterPro" id="IPR001711">
    <property type="entry name" value="PLipase_C_Pinositol-sp_Y"/>
</dbReference>
<evidence type="ECO:0000259" key="2">
    <source>
        <dbReference type="PROSITE" id="PS50008"/>
    </source>
</evidence>
<protein>
    <submittedName>
        <fullName evidence="3">SusD/RagB family nutrient-binding outer membrane lipoprotein</fullName>
    </submittedName>
</protein>
<evidence type="ECO:0000313" key="4">
    <source>
        <dbReference type="Proteomes" id="UP000319209"/>
    </source>
</evidence>
<dbReference type="Pfam" id="PF12771">
    <property type="entry name" value="SusD-like_2"/>
    <property type="match status" value="1"/>
</dbReference>
<reference evidence="3 4" key="1">
    <citation type="submission" date="2019-07" db="EMBL/GenBank/DDBJ databases">
        <title>Genome sequencing for Formosa sp. PS13.</title>
        <authorList>
            <person name="Park S.-J."/>
        </authorList>
    </citation>
    <scope>NUCLEOTIDE SEQUENCE [LARGE SCALE GENOMIC DNA]</scope>
    <source>
        <strain evidence="3 4">PS13</strain>
    </source>
</reference>
<keyword evidence="4" id="KW-1185">Reference proteome</keyword>
<accession>A0A516GQK3</accession>
<feature type="domain" description="PI-PLC Y-box" evidence="2">
    <location>
        <begin position="276"/>
        <end position="314"/>
    </location>
</feature>
<proteinExistence type="predicted"/>
<dbReference type="SUPFAM" id="SSF48452">
    <property type="entry name" value="TPR-like"/>
    <property type="match status" value="1"/>
</dbReference>
<feature type="chain" id="PRO_5021857814" evidence="1">
    <location>
        <begin position="22"/>
        <end position="482"/>
    </location>
</feature>
<dbReference type="GO" id="GO:0035556">
    <property type="term" value="P:intracellular signal transduction"/>
    <property type="evidence" value="ECO:0007669"/>
    <property type="project" value="InterPro"/>
</dbReference>
<dbReference type="InterPro" id="IPR011990">
    <property type="entry name" value="TPR-like_helical_dom_sf"/>
</dbReference>
<evidence type="ECO:0000256" key="1">
    <source>
        <dbReference type="SAM" id="SignalP"/>
    </source>
</evidence>
<dbReference type="OrthoDB" id="725917at2"/>
<gene>
    <name evidence="3" type="ORF">FNB79_07275</name>
</gene>
<dbReference type="Gene3D" id="1.25.40.390">
    <property type="match status" value="1"/>
</dbReference>